<gene>
    <name evidence="4" type="ORF">F1189_06575</name>
</gene>
<dbReference type="EMBL" id="VWPK01000008">
    <property type="protein sequence ID" value="KAA5613024.1"/>
    <property type="molecule type" value="Genomic_DNA"/>
</dbReference>
<dbReference type="Gene3D" id="1.20.1260.10">
    <property type="match status" value="1"/>
</dbReference>
<reference evidence="4 5" key="1">
    <citation type="submission" date="2019-09" db="EMBL/GenBank/DDBJ databases">
        <title>Genome sequence of Rhodovastum atsumiense, a diverse member of the Acetobacteraceae family of non-sulfur purple photosynthetic bacteria.</title>
        <authorList>
            <person name="Meyer T."/>
            <person name="Kyndt J."/>
        </authorList>
    </citation>
    <scope>NUCLEOTIDE SEQUENCE [LARGE SCALE GENOMIC DNA]</scope>
    <source>
        <strain evidence="4 5">DSM 21279</strain>
    </source>
</reference>
<feature type="compositionally biased region" description="Polar residues" evidence="1">
    <location>
        <begin position="66"/>
        <end position="78"/>
    </location>
</feature>
<protein>
    <submittedName>
        <fullName evidence="4">DUF4142 domain-containing protein</fullName>
    </submittedName>
</protein>
<dbReference type="InterPro" id="IPR025419">
    <property type="entry name" value="DUF4142"/>
</dbReference>
<dbReference type="Pfam" id="PF13628">
    <property type="entry name" value="DUF4142"/>
    <property type="match status" value="1"/>
</dbReference>
<feature type="signal peptide" evidence="2">
    <location>
        <begin position="1"/>
        <end position="22"/>
    </location>
</feature>
<proteinExistence type="predicted"/>
<feature type="domain" description="DUF4142" evidence="3">
    <location>
        <begin position="87"/>
        <end position="221"/>
    </location>
</feature>
<keyword evidence="2" id="KW-0732">Signal</keyword>
<comment type="caution">
    <text evidence="4">The sequence shown here is derived from an EMBL/GenBank/DDBJ whole genome shotgun (WGS) entry which is preliminary data.</text>
</comment>
<dbReference type="PANTHER" id="PTHR38593">
    <property type="entry name" value="BLR2558 PROTEIN"/>
    <property type="match status" value="1"/>
</dbReference>
<keyword evidence="5" id="KW-1185">Reference proteome</keyword>
<dbReference type="OrthoDB" id="9101320at2"/>
<dbReference type="AlphaFoldDB" id="A0A5M6IXF8"/>
<dbReference type="PANTHER" id="PTHR38593:SF1">
    <property type="entry name" value="BLR2558 PROTEIN"/>
    <property type="match status" value="1"/>
</dbReference>
<feature type="chain" id="PRO_5024461085" evidence="2">
    <location>
        <begin position="23"/>
        <end position="229"/>
    </location>
</feature>
<evidence type="ECO:0000256" key="2">
    <source>
        <dbReference type="SAM" id="SignalP"/>
    </source>
</evidence>
<organism evidence="4 5">
    <name type="scientific">Rhodovastum atsumiense</name>
    <dbReference type="NCBI Taxonomy" id="504468"/>
    <lineage>
        <taxon>Bacteria</taxon>
        <taxon>Pseudomonadati</taxon>
        <taxon>Pseudomonadota</taxon>
        <taxon>Alphaproteobacteria</taxon>
        <taxon>Acetobacterales</taxon>
        <taxon>Acetobacteraceae</taxon>
        <taxon>Rhodovastum</taxon>
    </lineage>
</organism>
<evidence type="ECO:0000259" key="3">
    <source>
        <dbReference type="Pfam" id="PF13628"/>
    </source>
</evidence>
<dbReference type="Proteomes" id="UP000325255">
    <property type="component" value="Unassembled WGS sequence"/>
</dbReference>
<dbReference type="InterPro" id="IPR012347">
    <property type="entry name" value="Ferritin-like"/>
</dbReference>
<accession>A0A5M6IXF8</accession>
<name>A0A5M6IXF8_9PROT</name>
<evidence type="ECO:0000256" key="1">
    <source>
        <dbReference type="SAM" id="MobiDB-lite"/>
    </source>
</evidence>
<sequence>MRGSRLLLLAAVALPFAPAAFAQPINEVAPQAPAAYPTGIRSHQPGLPSSVGIEAPPPAGTAVPVSETQSTANTGPLGGNTTIAQVDIDFLTKAAHSGLAEVAAGSLASGKASQEPVKDFARQMVNDHTLMNQQLAQIAQVKGVPVPQAPDAAGAAELDKLRAASGQAFDDAYVQNQITAHQKAVVLFRQQGEQGSDPVLRALARRNVPSLERHLAMAEALPGGKNAVE</sequence>
<evidence type="ECO:0000313" key="5">
    <source>
        <dbReference type="Proteomes" id="UP000325255"/>
    </source>
</evidence>
<evidence type="ECO:0000313" key="4">
    <source>
        <dbReference type="EMBL" id="KAA5613024.1"/>
    </source>
</evidence>
<feature type="region of interest" description="Disordered" evidence="1">
    <location>
        <begin position="55"/>
        <end position="78"/>
    </location>
</feature>